<dbReference type="HOGENOM" id="CLU_099691_2_0_1"/>
<proteinExistence type="predicted"/>
<keyword evidence="5" id="KW-0539">Nucleus</keyword>
<evidence type="ECO:0000256" key="4">
    <source>
        <dbReference type="ARBA" id="ARBA00022833"/>
    </source>
</evidence>
<keyword evidence="4" id="KW-0862">Zinc</keyword>
<gene>
    <name evidence="6" type="ORF">FOMPIDRAFT_1093944</name>
</gene>
<dbReference type="Proteomes" id="UP000015241">
    <property type="component" value="Unassembled WGS sequence"/>
</dbReference>
<feature type="non-terminal residue" evidence="6">
    <location>
        <position position="1"/>
    </location>
</feature>
<comment type="subcellular location">
    <subcellularLocation>
        <location evidence="1">Nucleus</location>
    </subcellularLocation>
</comment>
<dbReference type="InterPro" id="IPR052035">
    <property type="entry name" value="ZnF_BED_domain_contain"/>
</dbReference>
<evidence type="ECO:0000256" key="5">
    <source>
        <dbReference type="ARBA" id="ARBA00023242"/>
    </source>
</evidence>
<dbReference type="PANTHER" id="PTHR46481:SF10">
    <property type="entry name" value="ZINC FINGER BED DOMAIN-CONTAINING PROTEIN 39"/>
    <property type="match status" value="1"/>
</dbReference>
<dbReference type="InterPro" id="IPR012337">
    <property type="entry name" value="RNaseH-like_sf"/>
</dbReference>
<name>S8EUJ8_FOMSC</name>
<accession>S8EUJ8</accession>
<reference evidence="6 7" key="1">
    <citation type="journal article" date="2012" name="Science">
        <title>The Paleozoic origin of enzymatic lignin decomposition reconstructed from 31 fungal genomes.</title>
        <authorList>
            <person name="Floudas D."/>
            <person name="Binder M."/>
            <person name="Riley R."/>
            <person name="Barry K."/>
            <person name="Blanchette R.A."/>
            <person name="Henrissat B."/>
            <person name="Martinez A.T."/>
            <person name="Otillar R."/>
            <person name="Spatafora J.W."/>
            <person name="Yadav J.S."/>
            <person name="Aerts A."/>
            <person name="Benoit I."/>
            <person name="Boyd A."/>
            <person name="Carlson A."/>
            <person name="Copeland A."/>
            <person name="Coutinho P.M."/>
            <person name="de Vries R.P."/>
            <person name="Ferreira P."/>
            <person name="Findley K."/>
            <person name="Foster B."/>
            <person name="Gaskell J."/>
            <person name="Glotzer D."/>
            <person name="Gorecki P."/>
            <person name="Heitman J."/>
            <person name="Hesse C."/>
            <person name="Hori C."/>
            <person name="Igarashi K."/>
            <person name="Jurgens J.A."/>
            <person name="Kallen N."/>
            <person name="Kersten P."/>
            <person name="Kohler A."/>
            <person name="Kuees U."/>
            <person name="Kumar T.K.A."/>
            <person name="Kuo A."/>
            <person name="LaButti K."/>
            <person name="Larrondo L.F."/>
            <person name="Lindquist E."/>
            <person name="Ling A."/>
            <person name="Lombard V."/>
            <person name="Lucas S."/>
            <person name="Lundell T."/>
            <person name="Martin R."/>
            <person name="McLaughlin D.J."/>
            <person name="Morgenstern I."/>
            <person name="Morin E."/>
            <person name="Murat C."/>
            <person name="Nagy L.G."/>
            <person name="Nolan M."/>
            <person name="Ohm R.A."/>
            <person name="Patyshakuliyeva A."/>
            <person name="Rokas A."/>
            <person name="Ruiz-Duenas F.J."/>
            <person name="Sabat G."/>
            <person name="Salamov A."/>
            <person name="Samejima M."/>
            <person name="Schmutz J."/>
            <person name="Slot J.C."/>
            <person name="St John F."/>
            <person name="Stenlid J."/>
            <person name="Sun H."/>
            <person name="Sun S."/>
            <person name="Syed K."/>
            <person name="Tsang A."/>
            <person name="Wiebenga A."/>
            <person name="Young D."/>
            <person name="Pisabarro A."/>
            <person name="Eastwood D.C."/>
            <person name="Martin F."/>
            <person name="Cullen D."/>
            <person name="Grigoriev I.V."/>
            <person name="Hibbett D.S."/>
        </authorList>
    </citation>
    <scope>NUCLEOTIDE SEQUENCE</scope>
    <source>
        <strain evidence="7">FP-58527</strain>
    </source>
</reference>
<dbReference type="PANTHER" id="PTHR46481">
    <property type="entry name" value="ZINC FINGER BED DOMAIN-CONTAINING PROTEIN 4"/>
    <property type="match status" value="1"/>
</dbReference>
<keyword evidence="3" id="KW-0863">Zinc-finger</keyword>
<dbReference type="InParanoid" id="S8EUJ8"/>
<evidence type="ECO:0000313" key="6">
    <source>
        <dbReference type="EMBL" id="EPS93340.1"/>
    </source>
</evidence>
<evidence type="ECO:0000256" key="2">
    <source>
        <dbReference type="ARBA" id="ARBA00022723"/>
    </source>
</evidence>
<keyword evidence="2" id="KW-0479">Metal-binding</keyword>
<protein>
    <submittedName>
        <fullName evidence="6">Uncharacterized protein</fullName>
    </submittedName>
</protein>
<evidence type="ECO:0000256" key="3">
    <source>
        <dbReference type="ARBA" id="ARBA00022771"/>
    </source>
</evidence>
<dbReference type="SUPFAM" id="SSF53098">
    <property type="entry name" value="Ribonuclease H-like"/>
    <property type="match status" value="1"/>
</dbReference>
<sequence>QLRKISISIHHSTTLLLPTWWVVLEDLKMQARKLPRDVRTRWNSTFRMLDVALEYQAAIARMTETQANNLRRWELSKREWAIATQLRDVFYDATQFFSREGKDAPSLTDVIPAMDLIDEQLATSALD</sequence>
<dbReference type="GO" id="GO:0008270">
    <property type="term" value="F:zinc ion binding"/>
    <property type="evidence" value="ECO:0007669"/>
    <property type="project" value="UniProtKB-KW"/>
</dbReference>
<keyword evidence="7" id="KW-1185">Reference proteome</keyword>
<dbReference type="GO" id="GO:0005634">
    <property type="term" value="C:nucleus"/>
    <property type="evidence" value="ECO:0007669"/>
    <property type="project" value="UniProtKB-SubCell"/>
</dbReference>
<dbReference type="OrthoDB" id="2797375at2759"/>
<feature type="non-terminal residue" evidence="6">
    <location>
        <position position="127"/>
    </location>
</feature>
<evidence type="ECO:0000313" key="7">
    <source>
        <dbReference type="Proteomes" id="UP000015241"/>
    </source>
</evidence>
<organism evidence="6 7">
    <name type="scientific">Fomitopsis schrenkii</name>
    <name type="common">Brown rot fungus</name>
    <dbReference type="NCBI Taxonomy" id="2126942"/>
    <lineage>
        <taxon>Eukaryota</taxon>
        <taxon>Fungi</taxon>
        <taxon>Dikarya</taxon>
        <taxon>Basidiomycota</taxon>
        <taxon>Agaricomycotina</taxon>
        <taxon>Agaricomycetes</taxon>
        <taxon>Polyporales</taxon>
        <taxon>Fomitopsis</taxon>
    </lineage>
</organism>
<dbReference type="EMBL" id="KE504281">
    <property type="protein sequence ID" value="EPS93340.1"/>
    <property type="molecule type" value="Genomic_DNA"/>
</dbReference>
<evidence type="ECO:0000256" key="1">
    <source>
        <dbReference type="ARBA" id="ARBA00004123"/>
    </source>
</evidence>
<dbReference type="AlphaFoldDB" id="S8EUJ8"/>